<keyword evidence="1" id="KW-1133">Transmembrane helix</keyword>
<accession>A0A6C0B7Y2</accession>
<protein>
    <submittedName>
        <fullName evidence="2">Uncharacterized protein</fullName>
    </submittedName>
</protein>
<name>A0A6C0B7Y2_9ZZZZ</name>
<dbReference type="EMBL" id="MN739094">
    <property type="protein sequence ID" value="QHS88152.1"/>
    <property type="molecule type" value="Genomic_DNA"/>
</dbReference>
<organism evidence="2">
    <name type="scientific">viral metagenome</name>
    <dbReference type="NCBI Taxonomy" id="1070528"/>
    <lineage>
        <taxon>unclassified sequences</taxon>
        <taxon>metagenomes</taxon>
        <taxon>organismal metagenomes</taxon>
    </lineage>
</organism>
<proteinExistence type="predicted"/>
<dbReference type="AlphaFoldDB" id="A0A6C0B7Y2"/>
<sequence length="137" mass="15895">MSLVDLYSIETKFNEKKKEYLSLMDSIHYSCLGKLKRSAKCVKAATLNAEMQTCLIQMSNLSIKYPHVKSTKPLKKKQLEILQLSDKLEHDLKNLMTDTVLKQDTDVLYEHHKLRALSWGFMGILITALVIYQYKKI</sequence>
<keyword evidence="1" id="KW-0472">Membrane</keyword>
<reference evidence="2" key="1">
    <citation type="journal article" date="2020" name="Nature">
        <title>Giant virus diversity and host interactions through global metagenomics.</title>
        <authorList>
            <person name="Schulz F."/>
            <person name="Roux S."/>
            <person name="Paez-Espino D."/>
            <person name="Jungbluth S."/>
            <person name="Walsh D.A."/>
            <person name="Denef V.J."/>
            <person name="McMahon K.D."/>
            <person name="Konstantinidis K.T."/>
            <person name="Eloe-Fadrosh E.A."/>
            <person name="Kyrpides N.C."/>
            <person name="Woyke T."/>
        </authorList>
    </citation>
    <scope>NUCLEOTIDE SEQUENCE</scope>
    <source>
        <strain evidence="2">GVMAG-M-3300010158-55</strain>
    </source>
</reference>
<keyword evidence="1" id="KW-0812">Transmembrane</keyword>
<evidence type="ECO:0000313" key="2">
    <source>
        <dbReference type="EMBL" id="QHS88152.1"/>
    </source>
</evidence>
<evidence type="ECO:0000256" key="1">
    <source>
        <dbReference type="SAM" id="Phobius"/>
    </source>
</evidence>
<feature type="transmembrane region" description="Helical" evidence="1">
    <location>
        <begin position="116"/>
        <end position="134"/>
    </location>
</feature>